<evidence type="ECO:0000313" key="4">
    <source>
        <dbReference type="Proteomes" id="UP000242815"/>
    </source>
</evidence>
<keyword evidence="1" id="KW-0812">Transmembrane</keyword>
<dbReference type="Pfam" id="PF06904">
    <property type="entry name" value="Extensin-like_C"/>
    <property type="match status" value="1"/>
</dbReference>
<gene>
    <name evidence="3" type="ORF">SAMN05216578_104236</name>
</gene>
<sequence length="238" mass="27298">MRTVLRLLGWTMLAAITAWLIWWQPWRWLPPQWNPWEPLAIEHPMTFVSKWKLGRLADEPERCLDILQRAPDGAISYTALEDYTPVAGCPLSNVVRISRTGLTYNSSFTLACPLAVAWVMFERQQLQPLAEQHLGARVARVDHFGSFACRNIYNRNNARKSQHASANALDVAAFRTADGRRISVLDDWDNSRDKTREDFLREVHSRACGYFGTVLGPDYNQPHENHFHFEGGSFGICR</sequence>
<dbReference type="AlphaFoldDB" id="A0A1I6BKP6"/>
<keyword evidence="1" id="KW-0472">Membrane</keyword>
<dbReference type="Proteomes" id="UP000242815">
    <property type="component" value="Unassembled WGS sequence"/>
</dbReference>
<name>A0A1I6BKP6_9GAMM</name>
<dbReference type="InterPro" id="IPR009683">
    <property type="entry name" value="Extensin-like_C"/>
</dbReference>
<proteinExistence type="predicted"/>
<organism evidence="3 4">
    <name type="scientific">Halopseudomonas formosensis</name>
    <dbReference type="NCBI Taxonomy" id="1002526"/>
    <lineage>
        <taxon>Bacteria</taxon>
        <taxon>Pseudomonadati</taxon>
        <taxon>Pseudomonadota</taxon>
        <taxon>Gammaproteobacteria</taxon>
        <taxon>Pseudomonadales</taxon>
        <taxon>Pseudomonadaceae</taxon>
        <taxon>Halopseudomonas</taxon>
    </lineage>
</organism>
<dbReference type="EMBL" id="FOYD01000004">
    <property type="protein sequence ID" value="SFQ81471.1"/>
    <property type="molecule type" value="Genomic_DNA"/>
</dbReference>
<accession>A0A1I6BKP6</accession>
<dbReference type="STRING" id="1002526.SAMN05216578_104236"/>
<protein>
    <submittedName>
        <fullName evidence="3">Uncharacterized conserved protein</fullName>
    </submittedName>
</protein>
<reference evidence="3 4" key="1">
    <citation type="submission" date="2016-10" db="EMBL/GenBank/DDBJ databases">
        <authorList>
            <person name="de Groot N.N."/>
        </authorList>
    </citation>
    <scope>NUCLEOTIDE SEQUENCE [LARGE SCALE GENOMIC DNA]</scope>
    <source>
        <strain evidence="3 4">JCM 18415</strain>
    </source>
</reference>
<feature type="transmembrane region" description="Helical" evidence="1">
    <location>
        <begin position="7"/>
        <end position="26"/>
    </location>
</feature>
<dbReference type="RefSeq" id="WP_235818603.1">
    <property type="nucleotide sequence ID" value="NZ_FOYD01000004.1"/>
</dbReference>
<evidence type="ECO:0000256" key="1">
    <source>
        <dbReference type="SAM" id="Phobius"/>
    </source>
</evidence>
<feature type="domain" description="Extensin-like C-terminal" evidence="2">
    <location>
        <begin position="63"/>
        <end position="238"/>
    </location>
</feature>
<evidence type="ECO:0000259" key="2">
    <source>
        <dbReference type="Pfam" id="PF06904"/>
    </source>
</evidence>
<keyword evidence="1" id="KW-1133">Transmembrane helix</keyword>
<evidence type="ECO:0000313" key="3">
    <source>
        <dbReference type="EMBL" id="SFQ81471.1"/>
    </source>
</evidence>